<name>A0A427YFA1_9TREE</name>
<keyword evidence="5 8" id="KW-1133">Transmembrane helix</keyword>
<comment type="similarity">
    <text evidence="2">Belongs to the major facilitator superfamily.</text>
</comment>
<dbReference type="InterPro" id="IPR020846">
    <property type="entry name" value="MFS_dom"/>
</dbReference>
<dbReference type="InterPro" id="IPR036259">
    <property type="entry name" value="MFS_trans_sf"/>
</dbReference>
<keyword evidence="11" id="KW-1185">Reference proteome</keyword>
<accession>A0A427YFA1</accession>
<dbReference type="PROSITE" id="PS50850">
    <property type="entry name" value="MFS"/>
    <property type="match status" value="1"/>
</dbReference>
<dbReference type="GO" id="GO:0016020">
    <property type="term" value="C:membrane"/>
    <property type="evidence" value="ECO:0007669"/>
    <property type="project" value="TreeGrafter"/>
</dbReference>
<dbReference type="Pfam" id="PF07690">
    <property type="entry name" value="MFS_1"/>
    <property type="match status" value="1"/>
</dbReference>
<gene>
    <name evidence="10" type="ORF">EHS25_002244</name>
</gene>
<keyword evidence="4 8" id="KW-0812">Transmembrane</keyword>
<evidence type="ECO:0000259" key="9">
    <source>
        <dbReference type="PROSITE" id="PS50850"/>
    </source>
</evidence>
<evidence type="ECO:0000313" key="11">
    <source>
        <dbReference type="Proteomes" id="UP000279259"/>
    </source>
</evidence>
<feature type="transmembrane region" description="Helical" evidence="8">
    <location>
        <begin position="364"/>
        <end position="387"/>
    </location>
</feature>
<sequence>MQAIARTPSASPPLARPPPICTSSCLKGAGPITGTEGMPTVDLGRSHDDTYGGRDASSGEGQRRAGQHKWSAKSGAWFDRHLRRNRPLRSPPGERKQLHMVSTLCFVLLMSGWNDASAGALLPRLEDLYNVKYAAAIWAGRLTEIFGFTYVCLGGLAIQSVSFVILGCAPPFGVFCFGFLISGFGKTLFTSQVNTMLARMPNSGTSLACGHALYGIGAAVAPLVATQFTIHVRLVQRYYLVGLGVSMLLMTSVAVVFQGRRAEEIVPVSHQKAVEENEKQEMEKALERAGRNTQPAAVRTQQSVGVEGIEADHGSVTLEHLDANARADPRQQPTPLTSATITPDASRPASPSPIGFKRVARLPVVMFQCMYQFVYVGVEVAIGGWAATFLEQERGGGAAMGYVVSGYFCSLAVGRVTLIWVTRKLGLRWAVWSYTAICIVAMALVLAIDNLYVGAVCIAICGVFLGPIYPVALQNVTAKVPRRAQPTAVAFCAGIGSGGSALIPFIVGLVAQGHTIIVFPPIMLALLVLSCFLWLMVVRAPFLV</sequence>
<dbReference type="PANTHER" id="PTHR23514:SF3">
    <property type="entry name" value="BYPASS OF STOP CODON PROTEIN 6"/>
    <property type="match status" value="1"/>
</dbReference>
<protein>
    <recommendedName>
        <fullName evidence="9">Major facilitator superfamily (MFS) profile domain-containing protein</fullName>
    </recommendedName>
</protein>
<feature type="transmembrane region" description="Helical" evidence="8">
    <location>
        <begin position="399"/>
        <end position="422"/>
    </location>
</feature>
<dbReference type="Proteomes" id="UP000279259">
    <property type="component" value="Unassembled WGS sequence"/>
</dbReference>
<feature type="transmembrane region" description="Helical" evidence="8">
    <location>
        <begin position="238"/>
        <end position="257"/>
    </location>
</feature>
<dbReference type="InterPro" id="IPR051788">
    <property type="entry name" value="MFS_Transporter"/>
</dbReference>
<feature type="transmembrane region" description="Helical" evidence="8">
    <location>
        <begin position="453"/>
        <end position="476"/>
    </location>
</feature>
<dbReference type="EMBL" id="RSCD01000013">
    <property type="protein sequence ID" value="RSH89693.1"/>
    <property type="molecule type" value="Genomic_DNA"/>
</dbReference>
<feature type="transmembrane region" description="Helical" evidence="8">
    <location>
        <begin position="172"/>
        <end position="191"/>
    </location>
</feature>
<dbReference type="FunFam" id="1.20.1250.20:FF:000286">
    <property type="entry name" value="MFS efflux transporter"/>
    <property type="match status" value="1"/>
</dbReference>
<feature type="compositionally biased region" description="Pro residues" evidence="7">
    <location>
        <begin position="10"/>
        <end position="20"/>
    </location>
</feature>
<comment type="caution">
    <text evidence="10">The sequence shown here is derived from an EMBL/GenBank/DDBJ whole genome shotgun (WGS) entry which is preliminary data.</text>
</comment>
<feature type="compositionally biased region" description="Polar residues" evidence="7">
    <location>
        <begin position="331"/>
        <end position="343"/>
    </location>
</feature>
<dbReference type="AlphaFoldDB" id="A0A427YFA1"/>
<organism evidence="10 11">
    <name type="scientific">Saitozyma podzolica</name>
    <dbReference type="NCBI Taxonomy" id="1890683"/>
    <lineage>
        <taxon>Eukaryota</taxon>
        <taxon>Fungi</taxon>
        <taxon>Dikarya</taxon>
        <taxon>Basidiomycota</taxon>
        <taxon>Agaricomycotina</taxon>
        <taxon>Tremellomycetes</taxon>
        <taxon>Tremellales</taxon>
        <taxon>Trimorphomycetaceae</taxon>
        <taxon>Saitozyma</taxon>
    </lineage>
</organism>
<keyword evidence="6 8" id="KW-0472">Membrane</keyword>
<keyword evidence="3" id="KW-0813">Transport</keyword>
<dbReference type="GO" id="GO:0012505">
    <property type="term" value="C:endomembrane system"/>
    <property type="evidence" value="ECO:0007669"/>
    <property type="project" value="UniProtKB-SubCell"/>
</dbReference>
<dbReference type="SUPFAM" id="SSF103473">
    <property type="entry name" value="MFS general substrate transporter"/>
    <property type="match status" value="1"/>
</dbReference>
<feature type="domain" description="Major facilitator superfamily (MFS) profile" evidence="9">
    <location>
        <begin position="365"/>
        <end position="544"/>
    </location>
</feature>
<reference evidence="10 11" key="1">
    <citation type="submission" date="2018-11" db="EMBL/GenBank/DDBJ databases">
        <title>Genome sequence of Saitozyma podzolica DSM 27192.</title>
        <authorList>
            <person name="Aliyu H."/>
            <person name="Gorte O."/>
            <person name="Ochsenreither K."/>
        </authorList>
    </citation>
    <scope>NUCLEOTIDE SEQUENCE [LARGE SCALE GENOMIC DNA]</scope>
    <source>
        <strain evidence="10 11">DSM 27192</strain>
    </source>
</reference>
<evidence type="ECO:0000256" key="7">
    <source>
        <dbReference type="SAM" id="MobiDB-lite"/>
    </source>
</evidence>
<feature type="transmembrane region" description="Helical" evidence="8">
    <location>
        <begin position="145"/>
        <end position="166"/>
    </location>
</feature>
<evidence type="ECO:0000256" key="6">
    <source>
        <dbReference type="ARBA" id="ARBA00023136"/>
    </source>
</evidence>
<evidence type="ECO:0000256" key="3">
    <source>
        <dbReference type="ARBA" id="ARBA00022448"/>
    </source>
</evidence>
<dbReference type="PANTHER" id="PTHR23514">
    <property type="entry name" value="BYPASS OF STOP CODON PROTEIN 6"/>
    <property type="match status" value="1"/>
</dbReference>
<dbReference type="OrthoDB" id="413079at2759"/>
<evidence type="ECO:0000256" key="4">
    <source>
        <dbReference type="ARBA" id="ARBA00022692"/>
    </source>
</evidence>
<comment type="subcellular location">
    <subcellularLocation>
        <location evidence="1">Endomembrane system</location>
        <topology evidence="1">Multi-pass membrane protein</topology>
    </subcellularLocation>
</comment>
<dbReference type="GO" id="GO:0022857">
    <property type="term" value="F:transmembrane transporter activity"/>
    <property type="evidence" value="ECO:0007669"/>
    <property type="project" value="InterPro"/>
</dbReference>
<dbReference type="Gene3D" id="1.20.1250.20">
    <property type="entry name" value="MFS general substrate transporter like domains"/>
    <property type="match status" value="2"/>
</dbReference>
<dbReference type="InterPro" id="IPR011701">
    <property type="entry name" value="MFS"/>
</dbReference>
<feature type="region of interest" description="Disordered" evidence="7">
    <location>
        <begin position="324"/>
        <end position="350"/>
    </location>
</feature>
<evidence type="ECO:0000256" key="5">
    <source>
        <dbReference type="ARBA" id="ARBA00022989"/>
    </source>
</evidence>
<feature type="region of interest" description="Disordered" evidence="7">
    <location>
        <begin position="1"/>
        <end position="72"/>
    </location>
</feature>
<evidence type="ECO:0000313" key="10">
    <source>
        <dbReference type="EMBL" id="RSH89693.1"/>
    </source>
</evidence>
<feature type="transmembrane region" description="Helical" evidence="8">
    <location>
        <begin position="212"/>
        <end position="232"/>
    </location>
</feature>
<evidence type="ECO:0000256" key="1">
    <source>
        <dbReference type="ARBA" id="ARBA00004127"/>
    </source>
</evidence>
<evidence type="ECO:0000256" key="2">
    <source>
        <dbReference type="ARBA" id="ARBA00008335"/>
    </source>
</evidence>
<proteinExistence type="inferred from homology"/>
<feature type="transmembrane region" description="Helical" evidence="8">
    <location>
        <begin position="517"/>
        <end position="538"/>
    </location>
</feature>
<feature type="transmembrane region" description="Helical" evidence="8">
    <location>
        <begin position="429"/>
        <end position="447"/>
    </location>
</feature>
<evidence type="ECO:0000256" key="8">
    <source>
        <dbReference type="SAM" id="Phobius"/>
    </source>
</evidence>
<feature type="transmembrane region" description="Helical" evidence="8">
    <location>
        <begin position="488"/>
        <end position="511"/>
    </location>
</feature>